<evidence type="ECO:0000259" key="2">
    <source>
        <dbReference type="PROSITE" id="PS50983"/>
    </source>
</evidence>
<name>A0A239XWN9_9FLAO</name>
<dbReference type="KEGG" id="ctak:4412677_02495"/>
<keyword evidence="4" id="KW-1185">Reference proteome</keyword>
<dbReference type="SUPFAM" id="SSF53807">
    <property type="entry name" value="Helical backbone' metal receptor"/>
    <property type="match status" value="1"/>
</dbReference>
<dbReference type="Gene3D" id="3.40.50.1980">
    <property type="entry name" value="Nitrogenase molybdenum iron protein domain"/>
    <property type="match status" value="2"/>
</dbReference>
<dbReference type="EMBL" id="LT906465">
    <property type="protein sequence ID" value="SNV50800.1"/>
    <property type="molecule type" value="Genomic_DNA"/>
</dbReference>
<dbReference type="InterPro" id="IPR054828">
    <property type="entry name" value="Vit_B12_bind_prot"/>
</dbReference>
<protein>
    <submittedName>
        <fullName evidence="3">Vitamin B12-binding protein</fullName>
    </submittedName>
</protein>
<evidence type="ECO:0000313" key="3">
    <source>
        <dbReference type="EMBL" id="SNV50800.1"/>
    </source>
</evidence>
<organism evidence="3 4">
    <name type="scientific">Chryseobacterium taklimakanense</name>
    <dbReference type="NCBI Taxonomy" id="536441"/>
    <lineage>
        <taxon>Bacteria</taxon>
        <taxon>Pseudomonadati</taxon>
        <taxon>Bacteroidota</taxon>
        <taxon>Flavobacteriia</taxon>
        <taxon>Flavobacteriales</taxon>
        <taxon>Weeksellaceae</taxon>
        <taxon>Chryseobacterium group</taxon>
        <taxon>Chryseobacterium</taxon>
    </lineage>
</organism>
<reference evidence="3 4" key="1">
    <citation type="submission" date="2017-06" db="EMBL/GenBank/DDBJ databases">
        <authorList>
            <consortium name="Pathogen Informatics"/>
        </authorList>
    </citation>
    <scope>NUCLEOTIDE SEQUENCE [LARGE SCALE GENOMIC DNA]</scope>
    <source>
        <strain evidence="3 4">NCTC13490</strain>
    </source>
</reference>
<evidence type="ECO:0000313" key="4">
    <source>
        <dbReference type="Proteomes" id="UP000215196"/>
    </source>
</evidence>
<dbReference type="AlphaFoldDB" id="A0A239XWN9"/>
<dbReference type="NCBIfam" id="NF038402">
    <property type="entry name" value="TroA_like"/>
    <property type="match status" value="1"/>
</dbReference>
<dbReference type="Proteomes" id="UP000215196">
    <property type="component" value="Chromosome 1"/>
</dbReference>
<dbReference type="PANTHER" id="PTHR30535">
    <property type="entry name" value="VITAMIN B12-BINDING PROTEIN"/>
    <property type="match status" value="1"/>
</dbReference>
<proteinExistence type="predicted"/>
<dbReference type="PANTHER" id="PTHR30535:SF35">
    <property type="entry name" value="PERIPLASMIC BINDING PROTEIN"/>
    <property type="match status" value="1"/>
</dbReference>
<evidence type="ECO:0000256" key="1">
    <source>
        <dbReference type="ARBA" id="ARBA00022729"/>
    </source>
</evidence>
<dbReference type="PROSITE" id="PS50983">
    <property type="entry name" value="FE_B12_PBP"/>
    <property type="match status" value="1"/>
</dbReference>
<feature type="domain" description="Fe/B12 periplasmic-binding" evidence="2">
    <location>
        <begin position="2"/>
        <end position="240"/>
    </location>
</feature>
<dbReference type="RefSeq" id="WP_095073649.1">
    <property type="nucleotide sequence ID" value="NZ_LT906465.1"/>
</dbReference>
<gene>
    <name evidence="3" type="primary">btuF</name>
    <name evidence="3" type="ORF">SAMEA4412677_02495</name>
</gene>
<dbReference type="Pfam" id="PF01497">
    <property type="entry name" value="Peripla_BP_2"/>
    <property type="match status" value="1"/>
</dbReference>
<sequence>MRIISTVPSITETLFDFDLDRTEIVGRTKFCIHPTEKVFEIETVGGTKNLNLDKIKSLMPDLIIANKEENQKDQIEALMQDFNVWVTDIETLEDNEKFLTELGGKLHKQDLAEKFNSEISNIFRNLNTEKRKKAAYLIWNNPYMTIGSDTFIHHILNKIGFDNIFDNQKRYPKINTEDLKNAEYILLSTEPYPFKEKHKKEFETLFPNSKIMIVDGEAFSWYGTHLTKVKNYLSELAQIN</sequence>
<accession>A0A239XWN9</accession>
<keyword evidence="1" id="KW-0732">Signal</keyword>
<dbReference type="InterPro" id="IPR002491">
    <property type="entry name" value="ABC_transptr_periplasmic_BD"/>
</dbReference>
<dbReference type="InterPro" id="IPR050902">
    <property type="entry name" value="ABC_Transporter_SBP"/>
</dbReference>